<proteinExistence type="predicted"/>
<accession>X0YVJ7</accession>
<evidence type="ECO:0000313" key="1">
    <source>
        <dbReference type="EMBL" id="GAG60260.1"/>
    </source>
</evidence>
<reference evidence="1" key="1">
    <citation type="journal article" date="2014" name="Front. Microbiol.">
        <title>High frequency of phylogenetically diverse reductive dehalogenase-homologous genes in deep subseafloor sedimentary metagenomes.</title>
        <authorList>
            <person name="Kawai M."/>
            <person name="Futagami T."/>
            <person name="Toyoda A."/>
            <person name="Takaki Y."/>
            <person name="Nishi S."/>
            <person name="Hori S."/>
            <person name="Arai W."/>
            <person name="Tsubouchi T."/>
            <person name="Morono Y."/>
            <person name="Uchiyama I."/>
            <person name="Ito T."/>
            <person name="Fujiyama A."/>
            <person name="Inagaki F."/>
            <person name="Takami H."/>
        </authorList>
    </citation>
    <scope>NUCLEOTIDE SEQUENCE</scope>
    <source>
        <strain evidence="1">Expedition CK06-06</strain>
    </source>
</reference>
<dbReference type="AlphaFoldDB" id="X0YVJ7"/>
<protein>
    <submittedName>
        <fullName evidence="1">Uncharacterized protein</fullName>
    </submittedName>
</protein>
<dbReference type="EMBL" id="BART01007598">
    <property type="protein sequence ID" value="GAG60260.1"/>
    <property type="molecule type" value="Genomic_DNA"/>
</dbReference>
<name>X0YVJ7_9ZZZZ</name>
<sequence length="71" mass="7821">MEQKIIGVLLNPTIDEVIEVSGFKIGRTFKALRSQKFPLGKAISFALSANTLNKALIQEKDIEIKVFSKSG</sequence>
<comment type="caution">
    <text evidence="1">The sequence shown here is derived from an EMBL/GenBank/DDBJ whole genome shotgun (WGS) entry which is preliminary data.</text>
</comment>
<gene>
    <name evidence="1" type="ORF">S01H4_17267</name>
</gene>
<organism evidence="1">
    <name type="scientific">marine sediment metagenome</name>
    <dbReference type="NCBI Taxonomy" id="412755"/>
    <lineage>
        <taxon>unclassified sequences</taxon>
        <taxon>metagenomes</taxon>
        <taxon>ecological metagenomes</taxon>
    </lineage>
</organism>